<dbReference type="CDD" id="cd06533">
    <property type="entry name" value="Glyco_transf_WecG_TagA"/>
    <property type="match status" value="1"/>
</dbReference>
<evidence type="ECO:0000256" key="1">
    <source>
        <dbReference type="ARBA" id="ARBA00022676"/>
    </source>
</evidence>
<evidence type="ECO:0000313" key="4">
    <source>
        <dbReference type="Proteomes" id="UP001369248"/>
    </source>
</evidence>
<evidence type="ECO:0000313" key="3">
    <source>
        <dbReference type="EMBL" id="WWR36057.1"/>
    </source>
</evidence>
<dbReference type="PANTHER" id="PTHR34136:SF1">
    <property type="entry name" value="UDP-N-ACETYL-D-MANNOSAMINURONIC ACID TRANSFERASE"/>
    <property type="match status" value="1"/>
</dbReference>
<organism evidence="3 4">
    <name type="scientific">Pseudomonas bubulae</name>
    <dbReference type="NCBI Taxonomy" id="2316085"/>
    <lineage>
        <taxon>Bacteria</taxon>
        <taxon>Pseudomonadati</taxon>
        <taxon>Pseudomonadota</taxon>
        <taxon>Gammaproteobacteria</taxon>
        <taxon>Pseudomonadales</taxon>
        <taxon>Pseudomonadaceae</taxon>
        <taxon>Pseudomonas</taxon>
    </lineage>
</organism>
<gene>
    <name evidence="3" type="ORF">V6B39_13735</name>
</gene>
<dbReference type="NCBIfam" id="TIGR00696">
    <property type="entry name" value="wecG_tagA_cpsF"/>
    <property type="match status" value="1"/>
</dbReference>
<dbReference type="Pfam" id="PF03808">
    <property type="entry name" value="Glyco_tran_WecG"/>
    <property type="match status" value="1"/>
</dbReference>
<dbReference type="Gene3D" id="3.40.50.2300">
    <property type="match status" value="1"/>
</dbReference>
<dbReference type="PANTHER" id="PTHR34136">
    <property type="match status" value="1"/>
</dbReference>
<accession>A0ABZ2H1S4</accession>
<dbReference type="InterPro" id="IPR004629">
    <property type="entry name" value="WecG_TagA_CpsF"/>
</dbReference>
<sequence length="241" mass="27675">MPSSPAPSIKEPRSSLTTFLNPYSYLVARKNIKTFSNFDNIYFDGIVLSKLMNAIGVRQSRVSFDMTSLAPRVFQHASNETKTVYFIGGEEGISDQAAKILRAEYPKLNIIGCRSGFFKNETEKELVITELASTKPDIVICGMGTPHQENFILQLKESGWIGSGFTCGGFFHQTAKTGIKYYPFWFNKLNLRWLYRIIDEPKLLKRYALHYPMFLIVFILDVTFYKKHKHFIKENTLNSLL</sequence>
<proteinExistence type="predicted"/>
<reference evidence="4" key="1">
    <citation type="submission" date="2024-02" db="EMBL/GenBank/DDBJ databases">
        <title>Exploring bacterial hosts of class 1 integrons in salad vegetable microbiomes with epicPCR.</title>
        <authorList>
            <person name="Qi Q."/>
            <person name="Ghaly T.M."/>
            <person name="Gillings M.R."/>
            <person name="Tetu S.G."/>
        </authorList>
    </citation>
    <scope>NUCLEOTIDE SEQUENCE [LARGE SCALE GENOMIC DNA]</scope>
    <source>
        <strain evidence="4">S2-2023-2</strain>
    </source>
</reference>
<evidence type="ECO:0000256" key="2">
    <source>
        <dbReference type="ARBA" id="ARBA00022679"/>
    </source>
</evidence>
<protein>
    <submittedName>
        <fullName evidence="3">WecB/TagA/CpsF family glycosyltransferase</fullName>
    </submittedName>
</protein>
<keyword evidence="4" id="KW-1185">Reference proteome</keyword>
<dbReference type="EMBL" id="CP146072">
    <property type="protein sequence ID" value="WWR36057.1"/>
    <property type="molecule type" value="Genomic_DNA"/>
</dbReference>
<dbReference type="RefSeq" id="WP_338660007.1">
    <property type="nucleotide sequence ID" value="NZ_CP146072.1"/>
</dbReference>
<dbReference type="Proteomes" id="UP001369248">
    <property type="component" value="Chromosome"/>
</dbReference>
<dbReference type="GeneID" id="89544324"/>
<keyword evidence="2" id="KW-0808">Transferase</keyword>
<name>A0ABZ2H1S4_9PSED</name>
<keyword evidence="1" id="KW-0328">Glycosyltransferase</keyword>